<dbReference type="EMBL" id="NKHZ01000011">
    <property type="protein sequence ID" value="PNS21483.1"/>
    <property type="molecule type" value="Genomic_DNA"/>
</dbReference>
<comment type="caution">
    <text evidence="3">The sequence shown here is derived from an EMBL/GenBank/DDBJ whole genome shotgun (WGS) entry which is preliminary data.</text>
</comment>
<feature type="compositionally biased region" description="Basic and acidic residues" evidence="1">
    <location>
        <begin position="60"/>
        <end position="75"/>
    </location>
</feature>
<keyword evidence="2" id="KW-0472">Membrane</keyword>
<feature type="compositionally biased region" description="Polar residues" evidence="1">
    <location>
        <begin position="112"/>
        <end position="124"/>
    </location>
</feature>
<organism evidence="3 4">
    <name type="scientific">Sphaceloma murrayae</name>
    <dbReference type="NCBI Taxonomy" id="2082308"/>
    <lineage>
        <taxon>Eukaryota</taxon>
        <taxon>Fungi</taxon>
        <taxon>Dikarya</taxon>
        <taxon>Ascomycota</taxon>
        <taxon>Pezizomycotina</taxon>
        <taxon>Dothideomycetes</taxon>
        <taxon>Dothideomycetidae</taxon>
        <taxon>Myriangiales</taxon>
        <taxon>Elsinoaceae</taxon>
        <taxon>Sphaceloma</taxon>
    </lineage>
</organism>
<evidence type="ECO:0000256" key="1">
    <source>
        <dbReference type="SAM" id="MobiDB-lite"/>
    </source>
</evidence>
<evidence type="ECO:0000313" key="4">
    <source>
        <dbReference type="Proteomes" id="UP000243797"/>
    </source>
</evidence>
<dbReference type="InParanoid" id="A0A2K1R2S5"/>
<feature type="transmembrane region" description="Helical" evidence="2">
    <location>
        <begin position="216"/>
        <end position="236"/>
    </location>
</feature>
<dbReference type="Proteomes" id="UP000243797">
    <property type="component" value="Unassembled WGS sequence"/>
</dbReference>
<dbReference type="AlphaFoldDB" id="A0A2K1R2S5"/>
<gene>
    <name evidence="3" type="ORF">CAC42_1262</name>
</gene>
<dbReference type="STRING" id="2082308.A0A2K1R2S5"/>
<evidence type="ECO:0000256" key="2">
    <source>
        <dbReference type="SAM" id="Phobius"/>
    </source>
</evidence>
<keyword evidence="4" id="KW-1185">Reference proteome</keyword>
<proteinExistence type="predicted"/>
<feature type="region of interest" description="Disordered" evidence="1">
    <location>
        <begin position="45"/>
        <end position="150"/>
    </location>
</feature>
<reference evidence="3 4" key="1">
    <citation type="submission" date="2017-06" db="EMBL/GenBank/DDBJ databases">
        <title>Draft genome sequence of a variant of Elsinoe murrayae.</title>
        <authorList>
            <person name="Cheng Q."/>
        </authorList>
    </citation>
    <scope>NUCLEOTIDE SEQUENCE [LARGE SCALE GENOMIC DNA]</scope>
    <source>
        <strain evidence="3 4">CQ-2017a</strain>
    </source>
</reference>
<keyword evidence="2" id="KW-1133">Transmembrane helix</keyword>
<keyword evidence="2" id="KW-0812">Transmembrane</keyword>
<feature type="transmembrane region" description="Helical" evidence="2">
    <location>
        <begin position="187"/>
        <end position="204"/>
    </location>
</feature>
<keyword evidence="3" id="KW-0436">Ligase</keyword>
<sequence length="389" mass="42964">MNVFRALPVFRVSAQVYRDNIVRSSRANCWLVTRGLHQSLACQARKPTSAILSRTNKPKKQQEKRKAAKNTDRVSDSAPSVPESKSSIIPRAASLLAGKKPSTADTPRESLPRSNDNVLTTGLATSPDESESTPASSTAVPDQNASASTVTQISRYQQRADDYWRTLSRVAEPVVLYKAPSHTQMKFLATLSMVFCVGVAKITFEPYAQYAGSNMVILAGGIAVSGFWLAIGFYLMSAPQNMIRSITAVPEKTALATPEGGPCLQMELEPVLPFMKPKMITAPAFEITRDAPIQPQVVAMIEARQREQLRFSWGKSFFRRVRSILFDTTTLFTRKSFVYVKLPGRRGNGKLDLPGIVNFDRGKALEQILAFDVSKKTGFRRLFFTNSGS</sequence>
<dbReference type="OrthoDB" id="4140442at2759"/>
<feature type="compositionally biased region" description="Polar residues" evidence="1">
    <location>
        <begin position="132"/>
        <end position="150"/>
    </location>
</feature>
<name>A0A2K1R2S5_9PEZI</name>
<protein>
    <submittedName>
        <fullName evidence="3">Phosphopantothenate--cysteine ligase CAB2</fullName>
    </submittedName>
</protein>
<accession>A0A2K1R2S5</accession>
<dbReference type="GO" id="GO:0016874">
    <property type="term" value="F:ligase activity"/>
    <property type="evidence" value="ECO:0007669"/>
    <property type="project" value="UniProtKB-KW"/>
</dbReference>
<evidence type="ECO:0000313" key="3">
    <source>
        <dbReference type="EMBL" id="PNS21483.1"/>
    </source>
</evidence>